<name>A0A9D9HDJ5_9BACT</name>
<dbReference type="Gene3D" id="1.10.1520.10">
    <property type="entry name" value="Ribonuclease III domain"/>
    <property type="match status" value="1"/>
</dbReference>
<comment type="subcellular location">
    <subcellularLocation>
        <location evidence="8">Cytoplasm</location>
    </subcellularLocation>
</comment>
<protein>
    <recommendedName>
        <fullName evidence="8">Ribonuclease 3</fullName>
        <ecNumber evidence="8">3.1.26.3</ecNumber>
    </recommendedName>
    <alternativeName>
        <fullName evidence="8">Ribonuclease III</fullName>
        <shortName evidence="8">RNase III</shortName>
    </alternativeName>
</protein>
<dbReference type="InterPro" id="IPR011907">
    <property type="entry name" value="RNase_III"/>
</dbReference>
<evidence type="ECO:0000256" key="7">
    <source>
        <dbReference type="ARBA" id="ARBA00022884"/>
    </source>
</evidence>
<feature type="domain" description="RNase III" evidence="11">
    <location>
        <begin position="20"/>
        <end position="145"/>
    </location>
</feature>
<keyword evidence="8" id="KW-0819">tRNA processing</keyword>
<feature type="domain" description="DRBM" evidence="10">
    <location>
        <begin position="186"/>
        <end position="256"/>
    </location>
</feature>
<dbReference type="Pfam" id="PF00035">
    <property type="entry name" value="dsrm"/>
    <property type="match status" value="1"/>
</dbReference>
<keyword evidence="6 8" id="KW-0378">Hydrolase</keyword>
<sequence length="297" mass="33313">MIKATNPIIRFFSKKKEPYFFLLHKILGFKPKNIEIYKQAFVHRSALGNGDKTLKSNERLEYLGDAMLSAAMADILYTKFPDADEGFLTQKRAILVQRNTLDMIAQKLKLSDLIVTQKKFQIGKNSHVPGNALEALIGAIYEDKGYEGCKMFVIRLIKQGYFNPVIKQGPDNSAASLMVNDVNGMQPKVDLLQWAQKHRLDLRFEVAPPAPAGSKSNARFHCTVFIENVKGGEGYGTSKKTAQASAAVRTIEMIEAGMFNDVEPSDANKRGPRPSRKQRALQNRNKISETPEFDNMN</sequence>
<dbReference type="GO" id="GO:0005737">
    <property type="term" value="C:cytoplasm"/>
    <property type="evidence" value="ECO:0007669"/>
    <property type="project" value="UniProtKB-SubCell"/>
</dbReference>
<feature type="binding site" evidence="8">
    <location>
        <position position="131"/>
    </location>
    <ligand>
        <name>Mg(2+)</name>
        <dbReference type="ChEBI" id="CHEBI:18420"/>
    </ligand>
</feature>
<dbReference type="GO" id="GO:0003725">
    <property type="term" value="F:double-stranded RNA binding"/>
    <property type="evidence" value="ECO:0007669"/>
    <property type="project" value="TreeGrafter"/>
</dbReference>
<dbReference type="Proteomes" id="UP000823637">
    <property type="component" value="Unassembled WGS sequence"/>
</dbReference>
<dbReference type="SUPFAM" id="SSF54768">
    <property type="entry name" value="dsRNA-binding domain-like"/>
    <property type="match status" value="1"/>
</dbReference>
<reference evidence="12" key="2">
    <citation type="journal article" date="2021" name="PeerJ">
        <title>Extensive microbial diversity within the chicken gut microbiome revealed by metagenomics and culture.</title>
        <authorList>
            <person name="Gilroy R."/>
            <person name="Ravi A."/>
            <person name="Getino M."/>
            <person name="Pursley I."/>
            <person name="Horton D.L."/>
            <person name="Alikhan N.F."/>
            <person name="Baker D."/>
            <person name="Gharbi K."/>
            <person name="Hall N."/>
            <person name="Watson M."/>
            <person name="Adriaenssens E.M."/>
            <person name="Foster-Nyarko E."/>
            <person name="Jarju S."/>
            <person name="Secka A."/>
            <person name="Antonio M."/>
            <person name="Oren A."/>
            <person name="Chaudhuri R.R."/>
            <person name="La Ragione R."/>
            <person name="Hildebrand F."/>
            <person name="Pallen M.J."/>
        </authorList>
    </citation>
    <scope>NUCLEOTIDE SEQUENCE</scope>
    <source>
        <strain evidence="12">D3-1215</strain>
    </source>
</reference>
<dbReference type="Pfam" id="PF14622">
    <property type="entry name" value="Ribonucleas_3_3"/>
    <property type="match status" value="1"/>
</dbReference>
<keyword evidence="5 8" id="KW-0255">Endonuclease</keyword>
<feature type="binding site" evidence="8">
    <location>
        <position position="61"/>
    </location>
    <ligand>
        <name>Mg(2+)</name>
        <dbReference type="ChEBI" id="CHEBI:18420"/>
    </ligand>
</feature>
<organism evidence="12 13">
    <name type="scientific">Candidatus Enterocola intestinipullorum</name>
    <dbReference type="NCBI Taxonomy" id="2840783"/>
    <lineage>
        <taxon>Bacteria</taxon>
        <taxon>Pseudomonadati</taxon>
        <taxon>Bacteroidota</taxon>
        <taxon>Bacteroidia</taxon>
        <taxon>Bacteroidales</taxon>
        <taxon>Candidatus Enterocola</taxon>
    </lineage>
</organism>
<feature type="active site" evidence="8">
    <location>
        <position position="134"/>
    </location>
</feature>
<comment type="cofactor">
    <cofactor evidence="8">
        <name>Mg(2+)</name>
        <dbReference type="ChEBI" id="CHEBI:18420"/>
    </cofactor>
</comment>
<keyword evidence="4 8" id="KW-0540">Nuclease</keyword>
<keyword evidence="7 8" id="KW-0694">RNA-binding</keyword>
<evidence type="ECO:0000256" key="3">
    <source>
        <dbReference type="ARBA" id="ARBA00022664"/>
    </source>
</evidence>
<evidence type="ECO:0000256" key="1">
    <source>
        <dbReference type="ARBA" id="ARBA00000109"/>
    </source>
</evidence>
<feature type="active site" evidence="8">
    <location>
        <position position="65"/>
    </location>
</feature>
<comment type="similarity">
    <text evidence="2">Belongs to the ribonuclease III family.</text>
</comment>
<dbReference type="AlphaFoldDB" id="A0A9D9HDJ5"/>
<keyword evidence="8" id="KW-0698">rRNA processing</keyword>
<reference evidence="12" key="1">
    <citation type="submission" date="2020-10" db="EMBL/GenBank/DDBJ databases">
        <authorList>
            <person name="Gilroy R."/>
        </authorList>
    </citation>
    <scope>NUCLEOTIDE SEQUENCE</scope>
    <source>
        <strain evidence="12">D3-1215</strain>
    </source>
</reference>
<evidence type="ECO:0000256" key="6">
    <source>
        <dbReference type="ARBA" id="ARBA00022801"/>
    </source>
</evidence>
<dbReference type="GO" id="GO:0006364">
    <property type="term" value="P:rRNA processing"/>
    <property type="evidence" value="ECO:0007669"/>
    <property type="project" value="UniProtKB-UniRule"/>
</dbReference>
<dbReference type="EC" id="3.1.26.3" evidence="8"/>
<dbReference type="SUPFAM" id="SSF69065">
    <property type="entry name" value="RNase III domain-like"/>
    <property type="match status" value="1"/>
</dbReference>
<dbReference type="SMART" id="SM00535">
    <property type="entry name" value="RIBOc"/>
    <property type="match status" value="1"/>
</dbReference>
<dbReference type="PROSITE" id="PS50142">
    <property type="entry name" value="RNASE_3_2"/>
    <property type="match status" value="1"/>
</dbReference>
<feature type="binding site" evidence="8">
    <location>
        <position position="134"/>
    </location>
    <ligand>
        <name>Mg(2+)</name>
        <dbReference type="ChEBI" id="CHEBI:18420"/>
    </ligand>
</feature>
<dbReference type="GO" id="GO:0006397">
    <property type="term" value="P:mRNA processing"/>
    <property type="evidence" value="ECO:0007669"/>
    <property type="project" value="UniProtKB-UniRule"/>
</dbReference>
<dbReference type="GO" id="GO:0046872">
    <property type="term" value="F:metal ion binding"/>
    <property type="evidence" value="ECO:0007669"/>
    <property type="project" value="UniProtKB-KW"/>
</dbReference>
<dbReference type="SMART" id="SM00358">
    <property type="entry name" value="DSRM"/>
    <property type="match status" value="1"/>
</dbReference>
<dbReference type="InterPro" id="IPR014720">
    <property type="entry name" value="dsRBD_dom"/>
</dbReference>
<evidence type="ECO:0000313" key="13">
    <source>
        <dbReference type="Proteomes" id="UP000823637"/>
    </source>
</evidence>
<keyword evidence="8" id="KW-0460">Magnesium</keyword>
<dbReference type="GO" id="GO:0019843">
    <property type="term" value="F:rRNA binding"/>
    <property type="evidence" value="ECO:0007669"/>
    <property type="project" value="UniProtKB-KW"/>
</dbReference>
<dbReference type="PANTHER" id="PTHR11207">
    <property type="entry name" value="RIBONUCLEASE III"/>
    <property type="match status" value="1"/>
</dbReference>
<proteinExistence type="inferred from homology"/>
<evidence type="ECO:0000256" key="5">
    <source>
        <dbReference type="ARBA" id="ARBA00022759"/>
    </source>
</evidence>
<dbReference type="InterPro" id="IPR036389">
    <property type="entry name" value="RNase_III_sf"/>
</dbReference>
<dbReference type="HAMAP" id="MF_00104">
    <property type="entry name" value="RNase_III"/>
    <property type="match status" value="1"/>
</dbReference>
<feature type="compositionally biased region" description="Basic residues" evidence="9">
    <location>
        <begin position="270"/>
        <end position="279"/>
    </location>
</feature>
<evidence type="ECO:0000256" key="4">
    <source>
        <dbReference type="ARBA" id="ARBA00022722"/>
    </source>
</evidence>
<gene>
    <name evidence="8" type="primary">rnc</name>
    <name evidence="12" type="ORF">IAC32_07585</name>
</gene>
<evidence type="ECO:0000313" key="12">
    <source>
        <dbReference type="EMBL" id="MBO8447586.1"/>
    </source>
</evidence>
<keyword evidence="8" id="KW-0699">rRNA-binding</keyword>
<evidence type="ECO:0000256" key="9">
    <source>
        <dbReference type="SAM" id="MobiDB-lite"/>
    </source>
</evidence>
<dbReference type="PROSITE" id="PS00517">
    <property type="entry name" value="RNASE_3_1"/>
    <property type="match status" value="1"/>
</dbReference>
<dbReference type="GO" id="GO:0010468">
    <property type="term" value="P:regulation of gene expression"/>
    <property type="evidence" value="ECO:0007669"/>
    <property type="project" value="TreeGrafter"/>
</dbReference>
<keyword evidence="8" id="KW-0963">Cytoplasm</keyword>
<dbReference type="PANTHER" id="PTHR11207:SF0">
    <property type="entry name" value="RIBONUCLEASE 3"/>
    <property type="match status" value="1"/>
</dbReference>
<dbReference type="InterPro" id="IPR000999">
    <property type="entry name" value="RNase_III_dom"/>
</dbReference>
<evidence type="ECO:0000256" key="8">
    <source>
        <dbReference type="HAMAP-Rule" id="MF_00104"/>
    </source>
</evidence>
<dbReference type="CDD" id="cd00593">
    <property type="entry name" value="RIBOc"/>
    <property type="match status" value="1"/>
</dbReference>
<evidence type="ECO:0000256" key="2">
    <source>
        <dbReference type="ARBA" id="ARBA00010183"/>
    </source>
</evidence>
<dbReference type="PROSITE" id="PS50137">
    <property type="entry name" value="DS_RBD"/>
    <property type="match status" value="1"/>
</dbReference>
<dbReference type="GO" id="GO:0008033">
    <property type="term" value="P:tRNA processing"/>
    <property type="evidence" value="ECO:0007669"/>
    <property type="project" value="UniProtKB-KW"/>
</dbReference>
<comment type="function">
    <text evidence="8">Digests double-stranded RNA. Involved in the processing of primary rRNA transcript to yield the immediate precursors to the large and small rRNAs (23S and 16S). Processes some mRNAs, and tRNAs when they are encoded in the rRNA operon. Processes pre-crRNA and tracrRNA of type II CRISPR loci if present in the organism.</text>
</comment>
<evidence type="ECO:0000259" key="10">
    <source>
        <dbReference type="PROSITE" id="PS50137"/>
    </source>
</evidence>
<keyword evidence="8" id="KW-0479">Metal-binding</keyword>
<comment type="catalytic activity">
    <reaction evidence="1 8">
        <text>Endonucleolytic cleavage to 5'-phosphomonoester.</text>
        <dbReference type="EC" id="3.1.26.3"/>
    </reaction>
</comment>
<feature type="region of interest" description="Disordered" evidence="9">
    <location>
        <begin position="260"/>
        <end position="297"/>
    </location>
</feature>
<comment type="caution">
    <text evidence="12">The sequence shown here is derived from an EMBL/GenBank/DDBJ whole genome shotgun (WGS) entry which is preliminary data.</text>
</comment>
<dbReference type="Gene3D" id="3.30.160.20">
    <property type="match status" value="1"/>
</dbReference>
<evidence type="ECO:0000259" key="11">
    <source>
        <dbReference type="PROSITE" id="PS50142"/>
    </source>
</evidence>
<comment type="subunit">
    <text evidence="8">Homodimer.</text>
</comment>
<dbReference type="GO" id="GO:0004525">
    <property type="term" value="F:ribonuclease III activity"/>
    <property type="evidence" value="ECO:0007669"/>
    <property type="project" value="UniProtKB-UniRule"/>
</dbReference>
<dbReference type="EMBL" id="JADIMR010000115">
    <property type="protein sequence ID" value="MBO8447586.1"/>
    <property type="molecule type" value="Genomic_DNA"/>
</dbReference>
<accession>A0A9D9HDJ5</accession>
<keyword evidence="3 8" id="KW-0507">mRNA processing</keyword>